<dbReference type="KEGG" id="cvn:111104796"/>
<dbReference type="InterPro" id="IPR018247">
    <property type="entry name" value="EF_Hand_1_Ca_BS"/>
</dbReference>
<feature type="transmembrane region" description="Helical" evidence="2">
    <location>
        <begin position="258"/>
        <end position="279"/>
    </location>
</feature>
<keyword evidence="3" id="KW-1185">Reference proteome</keyword>
<accession>A0A8B8AU67</accession>
<gene>
    <name evidence="4" type="primary">LOC111104796</name>
</gene>
<feature type="compositionally biased region" description="Low complexity" evidence="1">
    <location>
        <begin position="13"/>
        <end position="23"/>
    </location>
</feature>
<feature type="region of interest" description="Disordered" evidence="1">
    <location>
        <begin position="50"/>
        <end position="73"/>
    </location>
</feature>
<evidence type="ECO:0000313" key="3">
    <source>
        <dbReference type="Proteomes" id="UP000694844"/>
    </source>
</evidence>
<dbReference type="RefSeq" id="XP_022294641.1">
    <property type="nucleotide sequence ID" value="XM_022438933.1"/>
</dbReference>
<protein>
    <submittedName>
        <fullName evidence="4">Uncharacterized protein LOC111104796</fullName>
    </submittedName>
</protein>
<evidence type="ECO:0000256" key="1">
    <source>
        <dbReference type="SAM" id="MobiDB-lite"/>
    </source>
</evidence>
<reference evidence="4" key="1">
    <citation type="submission" date="2025-08" db="UniProtKB">
        <authorList>
            <consortium name="RefSeq"/>
        </authorList>
    </citation>
    <scope>IDENTIFICATION</scope>
    <source>
        <tissue evidence="4">Whole sample</tissue>
    </source>
</reference>
<evidence type="ECO:0000313" key="4">
    <source>
        <dbReference type="RefSeq" id="XP_022294641.1"/>
    </source>
</evidence>
<dbReference type="OrthoDB" id="6080763at2759"/>
<proteinExistence type="predicted"/>
<feature type="transmembrane region" description="Helical" evidence="2">
    <location>
        <begin position="201"/>
        <end position="225"/>
    </location>
</feature>
<name>A0A8B8AU67_CRAVI</name>
<dbReference type="AlphaFoldDB" id="A0A8B8AU67"/>
<keyword evidence="2" id="KW-0812">Transmembrane</keyword>
<sequence length="473" mass="53983">MLKSNYGKGGFSFSSSSGDYSGPGDAGGKGALGHDVGVVPAGDPQGIIQPPAYDDIFTRPQSSAPPTPTPQPSYVHTFPSLRESRVVRQGNYYRDDRNLWEKLHECFEMSALQQLIWLAVLAFSISYITFGSLYSGQCVRKELDNKGKVRSEEDLTGFIRAEGGVICATVLIVFILRLLASADRRRSHPITKVDLEERKKAGGQIFFFLMLLYIANFGVCVAGAAKIIPLYNNVTTYNQTVVINCDPEFYDFYYHAKIAQLSVFMPYAAYVLLGLFCVLPSQKRWFLRRKLRCWAKLLDADQDGVISQADMRATNAKLEELRRLFGARTDPLSADDQKKWWNEHIFKHGEGKDISAEEYVNYMEGYMRPLGERHKRAKLLIEQWFKFLVTDEILKSNTIYGELDFCKFWTILARVDESHSRKMYVRNFPTPFTVKDFLQDFISLLSKDEFFDENSNRIFSVIKFQPKGICCKA</sequence>
<organism evidence="3 4">
    <name type="scientific">Crassostrea virginica</name>
    <name type="common">Eastern oyster</name>
    <dbReference type="NCBI Taxonomy" id="6565"/>
    <lineage>
        <taxon>Eukaryota</taxon>
        <taxon>Metazoa</taxon>
        <taxon>Spiralia</taxon>
        <taxon>Lophotrochozoa</taxon>
        <taxon>Mollusca</taxon>
        <taxon>Bivalvia</taxon>
        <taxon>Autobranchia</taxon>
        <taxon>Pteriomorphia</taxon>
        <taxon>Ostreida</taxon>
        <taxon>Ostreoidea</taxon>
        <taxon>Ostreidae</taxon>
        <taxon>Crassostrea</taxon>
    </lineage>
</organism>
<feature type="transmembrane region" description="Helical" evidence="2">
    <location>
        <begin position="115"/>
        <end position="137"/>
    </location>
</feature>
<feature type="transmembrane region" description="Helical" evidence="2">
    <location>
        <begin position="157"/>
        <end position="180"/>
    </location>
</feature>
<evidence type="ECO:0000256" key="2">
    <source>
        <dbReference type="SAM" id="Phobius"/>
    </source>
</evidence>
<keyword evidence="2" id="KW-0472">Membrane</keyword>
<dbReference type="Proteomes" id="UP000694844">
    <property type="component" value="Chromosome 7"/>
</dbReference>
<dbReference type="Gene3D" id="1.10.238.10">
    <property type="entry name" value="EF-hand"/>
    <property type="match status" value="1"/>
</dbReference>
<keyword evidence="2" id="KW-1133">Transmembrane helix</keyword>
<dbReference type="GeneID" id="111104796"/>
<feature type="region of interest" description="Disordered" evidence="1">
    <location>
        <begin position="13"/>
        <end position="35"/>
    </location>
</feature>
<dbReference type="PROSITE" id="PS00018">
    <property type="entry name" value="EF_HAND_1"/>
    <property type="match status" value="1"/>
</dbReference>